<dbReference type="InterPro" id="IPR032782">
    <property type="entry name" value="KhpB_N"/>
</dbReference>
<reference evidence="9" key="1">
    <citation type="submission" date="2020-10" db="EMBL/GenBank/DDBJ databases">
        <authorList>
            <person name="Gilroy R."/>
        </authorList>
    </citation>
    <scope>NUCLEOTIDE SEQUENCE</scope>
    <source>
        <strain evidence="9">ChiGjej2B2-16831</strain>
    </source>
</reference>
<protein>
    <recommendedName>
        <fullName evidence="6">RNA-binding protein KhpB</fullName>
    </recommendedName>
    <alternativeName>
        <fullName evidence="6">RNA-binding protein EloR</fullName>
    </alternativeName>
</protein>
<dbReference type="CDD" id="cd02414">
    <property type="entry name" value="KH-II_Jag"/>
    <property type="match status" value="1"/>
</dbReference>
<dbReference type="PROSITE" id="PS51061">
    <property type="entry name" value="R3H"/>
    <property type="match status" value="1"/>
</dbReference>
<sequence length="267" mass="30524">MRSMEFSGRTVDEAIFHGLNEMGLTIDEVEIETLQSETKGIFGLGSKMAVVRLTERETPVVPDMEQYKKHEHDGERPPRRDRRERDGRRAPREDGESREERDRRAAEEADARYGYSEELAKDLPAAIFLRELLEKMGVEARVLAANTEAGLRLRIDSESMGLLIGRRGETLDALQYLVSLHVNRGAKEYQRITLDTEGYRTRREETLTRLARKTAAQVRASGRSVAMEPMNPYERRILHSALQGFRGVTTYSEGEEPNRHVVIAPER</sequence>
<evidence type="ECO:0000256" key="3">
    <source>
        <dbReference type="ARBA" id="ARBA00022960"/>
    </source>
</evidence>
<dbReference type="Pfam" id="PF13083">
    <property type="entry name" value="KH_KhpA-B"/>
    <property type="match status" value="1"/>
</dbReference>
<evidence type="ECO:0000256" key="1">
    <source>
        <dbReference type="ARBA" id="ARBA00022490"/>
    </source>
</evidence>
<dbReference type="Gene3D" id="3.30.1370.50">
    <property type="entry name" value="R3H-like domain"/>
    <property type="match status" value="1"/>
</dbReference>
<feature type="compositionally biased region" description="Basic and acidic residues" evidence="7">
    <location>
        <begin position="65"/>
        <end position="111"/>
    </location>
</feature>
<dbReference type="SMART" id="SM00393">
    <property type="entry name" value="R3H"/>
    <property type="match status" value="1"/>
</dbReference>
<dbReference type="InterPro" id="IPR001374">
    <property type="entry name" value="R3H_dom"/>
</dbReference>
<keyword evidence="4 6" id="KW-0143">Chaperone</keyword>
<comment type="caution">
    <text evidence="6">Lacks conserved residue(s) required for the propagation of feature annotation.</text>
</comment>
<comment type="caution">
    <text evidence="9">The sequence shown here is derived from an EMBL/GenBank/DDBJ whole genome shotgun (WGS) entry which is preliminary data.</text>
</comment>
<dbReference type="InterPro" id="IPR038008">
    <property type="entry name" value="Jag_KH"/>
</dbReference>
<dbReference type="GO" id="GO:0071555">
    <property type="term" value="P:cell wall organization"/>
    <property type="evidence" value="ECO:0007669"/>
    <property type="project" value="UniProtKB-KW"/>
</dbReference>
<dbReference type="NCBIfam" id="NF041568">
    <property type="entry name" value="Jag_EloR"/>
    <property type="match status" value="1"/>
</dbReference>
<dbReference type="GO" id="GO:0003723">
    <property type="term" value="F:RNA binding"/>
    <property type="evidence" value="ECO:0007669"/>
    <property type="project" value="UniProtKB-UniRule"/>
</dbReference>
<accession>A0A9D1SRZ2</accession>
<keyword evidence="2 6" id="KW-0694">RNA-binding</keyword>
<keyword evidence="1 6" id="KW-0963">Cytoplasm</keyword>
<dbReference type="InterPro" id="IPR039247">
    <property type="entry name" value="KhpB"/>
</dbReference>
<dbReference type="Pfam" id="PF01424">
    <property type="entry name" value="R3H"/>
    <property type="match status" value="1"/>
</dbReference>
<dbReference type="GO" id="GO:0005737">
    <property type="term" value="C:cytoplasm"/>
    <property type="evidence" value="ECO:0007669"/>
    <property type="project" value="UniProtKB-SubCell"/>
</dbReference>
<evidence type="ECO:0000256" key="2">
    <source>
        <dbReference type="ARBA" id="ARBA00022884"/>
    </source>
</evidence>
<dbReference type="InterPro" id="IPR034079">
    <property type="entry name" value="R3H_KhpB"/>
</dbReference>
<keyword evidence="3 6" id="KW-0133">Cell shape</keyword>
<evidence type="ECO:0000256" key="5">
    <source>
        <dbReference type="ARBA" id="ARBA00023316"/>
    </source>
</evidence>
<organism evidence="9 10">
    <name type="scientific">Candidatus Aphodomorpha intestinavium</name>
    <dbReference type="NCBI Taxonomy" id="2840672"/>
    <lineage>
        <taxon>Bacteria</taxon>
        <taxon>Bacillati</taxon>
        <taxon>Bacillota</taxon>
        <taxon>Clostridia</taxon>
        <taxon>Eubacteriales</taxon>
        <taxon>Candidatus Aphodomorpha</taxon>
    </lineage>
</organism>
<gene>
    <name evidence="6" type="primary">khpB</name>
    <name evidence="6" type="synonym">eloR</name>
    <name evidence="9" type="ORF">IAD24_00320</name>
</gene>
<evidence type="ECO:0000256" key="4">
    <source>
        <dbReference type="ARBA" id="ARBA00023186"/>
    </source>
</evidence>
<name>A0A9D1SRZ2_9FIRM</name>
<dbReference type="HAMAP" id="MF_00867">
    <property type="entry name" value="KhpB"/>
    <property type="match status" value="1"/>
</dbReference>
<dbReference type="GO" id="GO:0009252">
    <property type="term" value="P:peptidoglycan biosynthetic process"/>
    <property type="evidence" value="ECO:0007669"/>
    <property type="project" value="UniProtKB-UniRule"/>
</dbReference>
<dbReference type="Proteomes" id="UP000824128">
    <property type="component" value="Unassembled WGS sequence"/>
</dbReference>
<comment type="subcellular location">
    <subcellularLocation>
        <location evidence="6">Cytoplasm</location>
    </subcellularLocation>
</comment>
<dbReference type="InterPro" id="IPR036867">
    <property type="entry name" value="R3H_dom_sf"/>
</dbReference>
<dbReference type="Gene3D" id="3.30.300.20">
    <property type="match status" value="1"/>
</dbReference>
<dbReference type="PANTHER" id="PTHR35800:SF1">
    <property type="entry name" value="RNA-BINDING PROTEIN KHPB"/>
    <property type="match status" value="1"/>
</dbReference>
<dbReference type="PANTHER" id="PTHR35800">
    <property type="entry name" value="PROTEIN JAG"/>
    <property type="match status" value="1"/>
</dbReference>
<dbReference type="SUPFAM" id="SSF82708">
    <property type="entry name" value="R3H domain"/>
    <property type="match status" value="1"/>
</dbReference>
<evidence type="ECO:0000313" key="10">
    <source>
        <dbReference type="Proteomes" id="UP000824128"/>
    </source>
</evidence>
<comment type="subunit">
    <text evidence="6">Forms a complex with KhpA.</text>
</comment>
<dbReference type="EMBL" id="DVNZ01000012">
    <property type="protein sequence ID" value="HIU93578.1"/>
    <property type="molecule type" value="Genomic_DNA"/>
</dbReference>
<comment type="similarity">
    <text evidence="6">Belongs to the KhpB RNA-binding protein family.</text>
</comment>
<evidence type="ECO:0000256" key="6">
    <source>
        <dbReference type="HAMAP-Rule" id="MF_00867"/>
    </source>
</evidence>
<dbReference type="Gene3D" id="3.30.30.80">
    <property type="entry name" value="probable RNA-binding protein from clostridium symbiosum atcc 14940"/>
    <property type="match status" value="1"/>
</dbReference>
<feature type="domain" description="R3H" evidence="8">
    <location>
        <begin position="201"/>
        <end position="267"/>
    </location>
</feature>
<comment type="domain">
    <text evidence="6">Has an N-terminal Jag-N domain and 2 RNA-binding domains (KH and R3H).</text>
</comment>
<dbReference type="CDD" id="cd02644">
    <property type="entry name" value="R3H_jag"/>
    <property type="match status" value="1"/>
</dbReference>
<evidence type="ECO:0000259" key="8">
    <source>
        <dbReference type="PROSITE" id="PS51061"/>
    </source>
</evidence>
<dbReference type="InterPro" id="IPR038247">
    <property type="entry name" value="Jag_N_dom_sf"/>
</dbReference>
<keyword evidence="5 6" id="KW-0961">Cell wall biogenesis/degradation</keyword>
<dbReference type="AlphaFoldDB" id="A0A9D1SRZ2"/>
<comment type="function">
    <text evidence="6">A probable RNA chaperone. Forms a complex with KhpA which binds to cellular RNA and controls its expression. Plays a role in peptidoglycan (PG) homeostasis and cell length regulation.</text>
</comment>
<dbReference type="SMART" id="SM01245">
    <property type="entry name" value="Jag_N"/>
    <property type="match status" value="1"/>
</dbReference>
<evidence type="ECO:0000256" key="7">
    <source>
        <dbReference type="SAM" id="MobiDB-lite"/>
    </source>
</evidence>
<dbReference type="Pfam" id="PF14804">
    <property type="entry name" value="Jag_N"/>
    <property type="match status" value="1"/>
</dbReference>
<dbReference type="GO" id="GO:0008360">
    <property type="term" value="P:regulation of cell shape"/>
    <property type="evidence" value="ECO:0007669"/>
    <property type="project" value="UniProtKB-KW"/>
</dbReference>
<proteinExistence type="inferred from homology"/>
<dbReference type="InterPro" id="IPR015946">
    <property type="entry name" value="KH_dom-like_a/b"/>
</dbReference>
<evidence type="ECO:0000313" key="9">
    <source>
        <dbReference type="EMBL" id="HIU93578.1"/>
    </source>
</evidence>
<reference evidence="9" key="2">
    <citation type="journal article" date="2021" name="PeerJ">
        <title>Extensive microbial diversity within the chicken gut microbiome revealed by metagenomics and culture.</title>
        <authorList>
            <person name="Gilroy R."/>
            <person name="Ravi A."/>
            <person name="Getino M."/>
            <person name="Pursley I."/>
            <person name="Horton D.L."/>
            <person name="Alikhan N.F."/>
            <person name="Baker D."/>
            <person name="Gharbi K."/>
            <person name="Hall N."/>
            <person name="Watson M."/>
            <person name="Adriaenssens E.M."/>
            <person name="Foster-Nyarko E."/>
            <person name="Jarju S."/>
            <person name="Secka A."/>
            <person name="Antonio M."/>
            <person name="Oren A."/>
            <person name="Chaudhuri R.R."/>
            <person name="La Ragione R."/>
            <person name="Hildebrand F."/>
            <person name="Pallen M.J."/>
        </authorList>
    </citation>
    <scope>NUCLEOTIDE SEQUENCE</scope>
    <source>
        <strain evidence="9">ChiGjej2B2-16831</strain>
    </source>
</reference>
<feature type="region of interest" description="Disordered" evidence="7">
    <location>
        <begin position="60"/>
        <end position="111"/>
    </location>
</feature>